<dbReference type="Proteomes" id="UP001148838">
    <property type="component" value="Unassembled WGS sequence"/>
</dbReference>
<reference evidence="1 2" key="1">
    <citation type="journal article" date="2022" name="Allergy">
        <title>Genome assembly and annotation of Periplaneta americana reveal a comprehensive cockroach allergen profile.</title>
        <authorList>
            <person name="Wang L."/>
            <person name="Xiong Q."/>
            <person name="Saelim N."/>
            <person name="Wang L."/>
            <person name="Nong W."/>
            <person name="Wan A.T."/>
            <person name="Shi M."/>
            <person name="Liu X."/>
            <person name="Cao Q."/>
            <person name="Hui J.H.L."/>
            <person name="Sookrung N."/>
            <person name="Leung T.F."/>
            <person name="Tungtrongchitr A."/>
            <person name="Tsui S.K.W."/>
        </authorList>
    </citation>
    <scope>NUCLEOTIDE SEQUENCE [LARGE SCALE GENOMIC DNA]</scope>
    <source>
        <strain evidence="1">PWHHKU_190912</strain>
    </source>
</reference>
<name>A0ABQ8RZ31_PERAM</name>
<dbReference type="EMBL" id="JAJSOF020000039">
    <property type="protein sequence ID" value="KAJ4426902.1"/>
    <property type="molecule type" value="Genomic_DNA"/>
</dbReference>
<accession>A0ABQ8RZ31</accession>
<evidence type="ECO:0000313" key="2">
    <source>
        <dbReference type="Proteomes" id="UP001148838"/>
    </source>
</evidence>
<sequence>MKRIMLKKCEKNGKVNVTFKTEPTYRCDDPSKSCASLMKRGMFMDHVKVPPKVTTLRSISNAKKSDLRNLLNSAFRENWNKNY</sequence>
<organism evidence="1 2">
    <name type="scientific">Periplaneta americana</name>
    <name type="common">American cockroach</name>
    <name type="synonym">Blatta americana</name>
    <dbReference type="NCBI Taxonomy" id="6978"/>
    <lineage>
        <taxon>Eukaryota</taxon>
        <taxon>Metazoa</taxon>
        <taxon>Ecdysozoa</taxon>
        <taxon>Arthropoda</taxon>
        <taxon>Hexapoda</taxon>
        <taxon>Insecta</taxon>
        <taxon>Pterygota</taxon>
        <taxon>Neoptera</taxon>
        <taxon>Polyneoptera</taxon>
        <taxon>Dictyoptera</taxon>
        <taxon>Blattodea</taxon>
        <taxon>Blattoidea</taxon>
        <taxon>Blattidae</taxon>
        <taxon>Blattinae</taxon>
        <taxon>Periplaneta</taxon>
    </lineage>
</organism>
<keyword evidence="2" id="KW-1185">Reference proteome</keyword>
<evidence type="ECO:0000313" key="1">
    <source>
        <dbReference type="EMBL" id="KAJ4426902.1"/>
    </source>
</evidence>
<gene>
    <name evidence="1" type="ORF">ANN_26701</name>
</gene>
<protein>
    <submittedName>
        <fullName evidence="1">Uncharacterized protein</fullName>
    </submittedName>
</protein>
<comment type="caution">
    <text evidence="1">The sequence shown here is derived from an EMBL/GenBank/DDBJ whole genome shotgun (WGS) entry which is preliminary data.</text>
</comment>
<proteinExistence type="predicted"/>